<comment type="caution">
    <text evidence="1">The sequence shown here is derived from an EMBL/GenBank/DDBJ whole genome shotgun (WGS) entry which is preliminary data.</text>
</comment>
<dbReference type="Proteomes" id="UP001161160">
    <property type="component" value="Unassembled WGS sequence"/>
</dbReference>
<dbReference type="AlphaFoldDB" id="A0AA43M6A4"/>
<evidence type="ECO:0000313" key="2">
    <source>
        <dbReference type="Proteomes" id="UP001161160"/>
    </source>
</evidence>
<organism evidence="1 2">
    <name type="scientific">Polynucleobacter sphagniphilus</name>
    <dbReference type="NCBI Taxonomy" id="1743169"/>
    <lineage>
        <taxon>Bacteria</taxon>
        <taxon>Pseudomonadati</taxon>
        <taxon>Pseudomonadota</taxon>
        <taxon>Betaproteobacteria</taxon>
        <taxon>Burkholderiales</taxon>
        <taxon>Burkholderiaceae</taxon>
        <taxon>Polynucleobacter</taxon>
    </lineage>
</organism>
<reference evidence="1" key="1">
    <citation type="submission" date="2023-04" db="EMBL/GenBank/DDBJ databases">
        <title>Genome Encyclopedia of Bacteria and Archaea VI: Functional Genomics of Type Strains.</title>
        <authorList>
            <person name="Whitman W."/>
        </authorList>
    </citation>
    <scope>NUCLEOTIDE SEQUENCE</scope>
    <source>
        <strain evidence="1">Enz.4-51</strain>
    </source>
</reference>
<dbReference type="RefSeq" id="WP_280756470.1">
    <property type="nucleotide sequence ID" value="NZ_JARXXW010000001.1"/>
</dbReference>
<dbReference type="EMBL" id="JARXYA010000001">
    <property type="protein sequence ID" value="MDH6502933.1"/>
    <property type="molecule type" value="Genomic_DNA"/>
</dbReference>
<name>A0AA43M6A4_9BURK</name>
<gene>
    <name evidence="1" type="ORF">M2127_000216</name>
</gene>
<sequence length="276" mass="32876">MKPFKSWTPKFLITLYENEVNKLIHNEYNEKQRQVQSRKADAFYRLGTHEDMKDVWEKLLAYEIKSKYPVNVEEALVGGILEQIWINPFGEKVDTPKEKNQQLGDVTRAIKTLQRAIKKAGEARHENQIIMETILHKKNMEHRNQRGEKFALPANQVRYIDINARADLSSFPLDEHMPWKQRNREQRLGWWTKEAMAVNLTEILDYYSERMTDYSRVYKDHYAKDTSKLCRGLSWLMNQLYGKDLNEYVARIMNAILDVDSWDKDKVRKNRSYKKA</sequence>
<proteinExistence type="predicted"/>
<evidence type="ECO:0000313" key="1">
    <source>
        <dbReference type="EMBL" id="MDH6502933.1"/>
    </source>
</evidence>
<keyword evidence="2" id="KW-1185">Reference proteome</keyword>
<accession>A0AA43M6A4</accession>
<protein>
    <submittedName>
        <fullName evidence="1">Uncharacterized protein</fullName>
    </submittedName>
</protein>